<comment type="caution">
    <text evidence="3">The sequence shown here is derived from an EMBL/GenBank/DDBJ whole genome shotgun (WGS) entry which is preliminary data.</text>
</comment>
<dbReference type="GO" id="GO:0005777">
    <property type="term" value="C:peroxisome"/>
    <property type="evidence" value="ECO:0007669"/>
    <property type="project" value="TreeGrafter"/>
</dbReference>
<evidence type="ECO:0000259" key="2">
    <source>
        <dbReference type="Pfam" id="PF22622"/>
    </source>
</evidence>
<name>A0AA39L9H6_SARSR</name>
<dbReference type="Gene3D" id="3.10.129.10">
    <property type="entry name" value="Hotdog Thioesterase"/>
    <property type="match status" value="2"/>
</dbReference>
<proteinExistence type="predicted"/>
<evidence type="ECO:0008006" key="5">
    <source>
        <dbReference type="Google" id="ProtNLM"/>
    </source>
</evidence>
<dbReference type="Pfam" id="PF01575">
    <property type="entry name" value="MaoC_dehydratas"/>
    <property type="match status" value="1"/>
</dbReference>
<feature type="domain" description="Peroxisomal multifunctional enzyme type 2-like N-terminal" evidence="2">
    <location>
        <begin position="19"/>
        <end position="155"/>
    </location>
</feature>
<evidence type="ECO:0000313" key="3">
    <source>
        <dbReference type="EMBL" id="KAK0388819.1"/>
    </source>
</evidence>
<organism evidence="3 4">
    <name type="scientific">Sarocladium strictum</name>
    <name type="common">Black bundle disease fungus</name>
    <name type="synonym">Acremonium strictum</name>
    <dbReference type="NCBI Taxonomy" id="5046"/>
    <lineage>
        <taxon>Eukaryota</taxon>
        <taxon>Fungi</taxon>
        <taxon>Dikarya</taxon>
        <taxon>Ascomycota</taxon>
        <taxon>Pezizomycotina</taxon>
        <taxon>Sordariomycetes</taxon>
        <taxon>Hypocreomycetidae</taxon>
        <taxon>Hypocreales</taxon>
        <taxon>Sarocladiaceae</taxon>
        <taxon>Sarocladium</taxon>
    </lineage>
</organism>
<dbReference type="GO" id="GO:0003857">
    <property type="term" value="F:(3S)-3-hydroxyacyl-CoA dehydrogenase (NAD+) activity"/>
    <property type="evidence" value="ECO:0007669"/>
    <property type="project" value="TreeGrafter"/>
</dbReference>
<dbReference type="InterPro" id="IPR002539">
    <property type="entry name" value="MaoC-like_dom"/>
</dbReference>
<protein>
    <recommendedName>
        <fullName evidence="5">MaoC-like domain-containing protein</fullName>
    </recommendedName>
</protein>
<dbReference type="EMBL" id="JAPDFR010000003">
    <property type="protein sequence ID" value="KAK0388819.1"/>
    <property type="molecule type" value="Genomic_DNA"/>
</dbReference>
<reference evidence="3" key="1">
    <citation type="submission" date="2022-10" db="EMBL/GenBank/DDBJ databases">
        <title>Determination and structural analysis of whole genome sequence of Sarocladium strictum F4-1.</title>
        <authorList>
            <person name="Hu L."/>
            <person name="Jiang Y."/>
        </authorList>
    </citation>
    <scope>NUCLEOTIDE SEQUENCE</scope>
    <source>
        <strain evidence="3">F4-1</strain>
    </source>
</reference>
<dbReference type="InterPro" id="IPR054357">
    <property type="entry name" value="MFE-2_N"/>
</dbReference>
<dbReference type="PANTHER" id="PTHR13078">
    <property type="entry name" value="PEROXISOMAL MULTIFUNCTIONAL ENZYME TYPE 2-RELATED"/>
    <property type="match status" value="1"/>
</dbReference>
<feature type="domain" description="MaoC-like" evidence="1">
    <location>
        <begin position="172"/>
        <end position="273"/>
    </location>
</feature>
<dbReference type="Pfam" id="PF22622">
    <property type="entry name" value="MFE-2_hydrat-2_N"/>
    <property type="match status" value="1"/>
</dbReference>
<dbReference type="SUPFAM" id="SSF54637">
    <property type="entry name" value="Thioesterase/thiol ester dehydrase-isomerase"/>
    <property type="match status" value="2"/>
</dbReference>
<accession>A0AA39L9H6</accession>
<dbReference type="Proteomes" id="UP001175261">
    <property type="component" value="Unassembled WGS sequence"/>
</dbReference>
<gene>
    <name evidence="3" type="ORF">NLU13_5062</name>
</gene>
<evidence type="ECO:0000313" key="4">
    <source>
        <dbReference type="Proteomes" id="UP001175261"/>
    </source>
</evidence>
<dbReference type="PANTHER" id="PTHR13078:SF57">
    <property type="entry name" value="DEHYDRATASE, PUTATIVE (AFU_ORTHOLOGUE AFUA_5G00640)-RELATED"/>
    <property type="match status" value="1"/>
</dbReference>
<sequence>MSEPGVGHKLPTRKVSWLKRDVLLFNLSVGCKADESHFVYENDPKFSPFPTLALGLNFKLDAEEVIDFYATQSSLEIPGVPSLNPERLVDGDRTIQIVKQLPTTSAGREFEFRSTVLGVYDKGRAGTVVRIEDLLVDATSGDVYTRIVGSLFYVGQGGWGGPRGPPATRNPPPEQKPDWVLEIETSEQAAHLYRLNGDYNPLHADPSVGKSMGYGGVIMHGVVAYNMISHEVTKVIGGGHAESLREVSAKFSGPVMPGDTLTVSLWRSGEVDADGYSNLTWVAQVKGQDKPCLTEGKVLVKVHS</sequence>
<evidence type="ECO:0000259" key="1">
    <source>
        <dbReference type="Pfam" id="PF01575"/>
    </source>
</evidence>
<keyword evidence="4" id="KW-1185">Reference proteome</keyword>
<dbReference type="GO" id="GO:0006635">
    <property type="term" value="P:fatty acid beta-oxidation"/>
    <property type="evidence" value="ECO:0007669"/>
    <property type="project" value="TreeGrafter"/>
</dbReference>
<dbReference type="GO" id="GO:0004300">
    <property type="term" value="F:enoyl-CoA hydratase activity"/>
    <property type="evidence" value="ECO:0007669"/>
    <property type="project" value="TreeGrafter"/>
</dbReference>
<dbReference type="AlphaFoldDB" id="A0AA39L9H6"/>
<dbReference type="InterPro" id="IPR029069">
    <property type="entry name" value="HotDog_dom_sf"/>
</dbReference>
<dbReference type="GO" id="GO:0044594">
    <property type="term" value="F:17-beta-hydroxysteroid dehydrogenase (NAD+) activity"/>
    <property type="evidence" value="ECO:0007669"/>
    <property type="project" value="TreeGrafter"/>
</dbReference>